<reference evidence="11 12" key="1">
    <citation type="submission" date="2023-03" db="EMBL/GenBank/DDBJ databases">
        <title>Genome insight into feeding habits of ladybird beetles.</title>
        <authorList>
            <person name="Li H.-S."/>
            <person name="Huang Y.-H."/>
            <person name="Pang H."/>
        </authorList>
    </citation>
    <scope>NUCLEOTIDE SEQUENCE [LARGE SCALE GENOMIC DNA]</scope>
    <source>
        <strain evidence="11">SYSU_2023b</strain>
        <tissue evidence="11">Whole body</tissue>
    </source>
</reference>
<dbReference type="PANTHER" id="PTHR23292:SF6">
    <property type="entry name" value="FI16602P1-RELATED"/>
    <property type="match status" value="1"/>
</dbReference>
<feature type="compositionally biased region" description="Gly residues" evidence="8">
    <location>
        <begin position="1"/>
        <end position="14"/>
    </location>
</feature>
<name>A0AAW1USV9_9CUCU</name>
<evidence type="ECO:0000256" key="1">
    <source>
        <dbReference type="ARBA" id="ARBA00004414"/>
    </source>
</evidence>
<keyword evidence="9" id="KW-1133">Transmembrane helix</keyword>
<sequence>MDKGYSGGPPGYGEGPPPSAPPSYAEAVRGVPPASPYVPQQSLRKGPDIVTTVVPVGPNPTHMICPHCHAEIITTTRTQPSTMAYLSGALICLLGCPLGCCLIPCFLKRCRDVHHKCPNCDAYLGGFTRNNVSLNL</sequence>
<dbReference type="SMART" id="SM00714">
    <property type="entry name" value="LITAF"/>
    <property type="match status" value="1"/>
</dbReference>
<evidence type="ECO:0000256" key="5">
    <source>
        <dbReference type="ARBA" id="ARBA00022723"/>
    </source>
</evidence>
<dbReference type="PROSITE" id="PS51837">
    <property type="entry name" value="LITAF"/>
    <property type="match status" value="1"/>
</dbReference>
<dbReference type="InterPro" id="IPR006629">
    <property type="entry name" value="LITAF"/>
</dbReference>
<keyword evidence="12" id="KW-1185">Reference proteome</keyword>
<comment type="caution">
    <text evidence="11">The sequence shown here is derived from an EMBL/GenBank/DDBJ whole genome shotgun (WGS) entry which is preliminary data.</text>
</comment>
<evidence type="ECO:0000256" key="9">
    <source>
        <dbReference type="SAM" id="Phobius"/>
    </source>
</evidence>
<evidence type="ECO:0000313" key="12">
    <source>
        <dbReference type="Proteomes" id="UP001431783"/>
    </source>
</evidence>
<keyword evidence="5" id="KW-0479">Metal-binding</keyword>
<dbReference type="GO" id="GO:0031902">
    <property type="term" value="C:late endosome membrane"/>
    <property type="evidence" value="ECO:0007669"/>
    <property type="project" value="UniProtKB-SubCell"/>
</dbReference>
<dbReference type="PANTHER" id="PTHR23292">
    <property type="entry name" value="LIPOPOLYSACCHARIDE-INDUCED TUMOR NECROSIS FACTOR-ALPHA FACTOR"/>
    <property type="match status" value="1"/>
</dbReference>
<dbReference type="Pfam" id="PF10601">
    <property type="entry name" value="zf-LITAF-like"/>
    <property type="match status" value="1"/>
</dbReference>
<feature type="domain" description="LITAF" evidence="10">
    <location>
        <begin position="45"/>
        <end position="129"/>
    </location>
</feature>
<feature type="transmembrane region" description="Helical" evidence="9">
    <location>
        <begin position="84"/>
        <end position="107"/>
    </location>
</feature>
<dbReference type="GO" id="GO:0005765">
    <property type="term" value="C:lysosomal membrane"/>
    <property type="evidence" value="ECO:0007669"/>
    <property type="project" value="UniProtKB-SubCell"/>
</dbReference>
<dbReference type="EMBL" id="JARQZJ010000097">
    <property type="protein sequence ID" value="KAK9885893.1"/>
    <property type="molecule type" value="Genomic_DNA"/>
</dbReference>
<dbReference type="GO" id="GO:0008270">
    <property type="term" value="F:zinc ion binding"/>
    <property type="evidence" value="ECO:0007669"/>
    <property type="project" value="TreeGrafter"/>
</dbReference>
<proteinExistence type="inferred from homology"/>
<evidence type="ECO:0000313" key="11">
    <source>
        <dbReference type="EMBL" id="KAK9885893.1"/>
    </source>
</evidence>
<keyword evidence="7 9" id="KW-0472">Membrane</keyword>
<organism evidence="11 12">
    <name type="scientific">Henosepilachna vigintioctopunctata</name>
    <dbReference type="NCBI Taxonomy" id="420089"/>
    <lineage>
        <taxon>Eukaryota</taxon>
        <taxon>Metazoa</taxon>
        <taxon>Ecdysozoa</taxon>
        <taxon>Arthropoda</taxon>
        <taxon>Hexapoda</taxon>
        <taxon>Insecta</taxon>
        <taxon>Pterygota</taxon>
        <taxon>Neoptera</taxon>
        <taxon>Endopterygota</taxon>
        <taxon>Coleoptera</taxon>
        <taxon>Polyphaga</taxon>
        <taxon>Cucujiformia</taxon>
        <taxon>Coccinelloidea</taxon>
        <taxon>Coccinellidae</taxon>
        <taxon>Epilachninae</taxon>
        <taxon>Epilachnini</taxon>
        <taxon>Henosepilachna</taxon>
    </lineage>
</organism>
<evidence type="ECO:0000259" key="10">
    <source>
        <dbReference type="PROSITE" id="PS51837"/>
    </source>
</evidence>
<accession>A0AAW1USV9</accession>
<comment type="similarity">
    <text evidence="4">Belongs to the CDIP1/LITAF family.</text>
</comment>
<evidence type="ECO:0000256" key="4">
    <source>
        <dbReference type="ARBA" id="ARBA00005975"/>
    </source>
</evidence>
<gene>
    <name evidence="11" type="ORF">WA026_013767</name>
</gene>
<evidence type="ECO:0000256" key="6">
    <source>
        <dbReference type="ARBA" id="ARBA00022833"/>
    </source>
</evidence>
<keyword evidence="9" id="KW-0812">Transmembrane</keyword>
<dbReference type="InterPro" id="IPR037519">
    <property type="entry name" value="LITAF_fam"/>
</dbReference>
<dbReference type="Proteomes" id="UP001431783">
    <property type="component" value="Unassembled WGS sequence"/>
</dbReference>
<protein>
    <recommendedName>
        <fullName evidence="10">LITAF domain-containing protein</fullName>
    </recommendedName>
</protein>
<evidence type="ECO:0000256" key="2">
    <source>
        <dbReference type="ARBA" id="ARBA00004481"/>
    </source>
</evidence>
<keyword evidence="6" id="KW-0862">Zinc</keyword>
<evidence type="ECO:0000256" key="8">
    <source>
        <dbReference type="SAM" id="MobiDB-lite"/>
    </source>
</evidence>
<evidence type="ECO:0000256" key="3">
    <source>
        <dbReference type="ARBA" id="ARBA00004630"/>
    </source>
</evidence>
<feature type="region of interest" description="Disordered" evidence="8">
    <location>
        <begin position="1"/>
        <end position="23"/>
    </location>
</feature>
<evidence type="ECO:0000256" key="7">
    <source>
        <dbReference type="ARBA" id="ARBA00023136"/>
    </source>
</evidence>
<dbReference type="AlphaFoldDB" id="A0AAW1USV9"/>
<comment type="subcellular location">
    <subcellularLocation>
        <location evidence="2">Endosome membrane</location>
        <topology evidence="2">Peripheral membrane protein</topology>
    </subcellularLocation>
    <subcellularLocation>
        <location evidence="1">Late endosome membrane</location>
    </subcellularLocation>
    <subcellularLocation>
        <location evidence="3">Lysosome membrane</location>
        <topology evidence="3">Peripheral membrane protein</topology>
        <orientation evidence="3">Cytoplasmic side</orientation>
    </subcellularLocation>
</comment>